<dbReference type="Proteomes" id="UP001596186">
    <property type="component" value="Unassembled WGS sequence"/>
</dbReference>
<sequence length="267" mass="30505">MINYLKMRIVKRLALISLGISLILSGLQIVQSLTPILKFGNTFLESPYTRWFSVDPFNFEPIIFYILLPLIASIPTSLILKEDLDSGFIFYLRNKFNLNKIVFSYASAAFIGGFVSAIIPLVTNFLTYFLFIPNIRPDFLINENLLIINENTLFVDLYYQHPLMHGIFSILLTSFWGGLFAVLTCSFSIWIKGKFLSLLSTLLLQISILILNIFIKIPHFVSFLPSDFLRETAPSVINIATVIIMTIIFSLSSIFLLLIGRNRKIVW</sequence>
<feature type="transmembrane region" description="Helical" evidence="1">
    <location>
        <begin position="235"/>
        <end position="259"/>
    </location>
</feature>
<proteinExistence type="predicted"/>
<dbReference type="EMBL" id="JBHSSN010000002">
    <property type="protein sequence ID" value="MFC6322431.1"/>
    <property type="molecule type" value="Genomic_DNA"/>
</dbReference>
<gene>
    <name evidence="2" type="ORF">ACFP1F_01445</name>
</gene>
<evidence type="ECO:0000256" key="1">
    <source>
        <dbReference type="SAM" id="Phobius"/>
    </source>
</evidence>
<keyword evidence="3" id="KW-1185">Reference proteome</keyword>
<organism evidence="2 3">
    <name type="scientific">Companilactobacillus baiquanensis</name>
    <dbReference type="NCBI Taxonomy" id="2486005"/>
    <lineage>
        <taxon>Bacteria</taxon>
        <taxon>Bacillati</taxon>
        <taxon>Bacillota</taxon>
        <taxon>Bacilli</taxon>
        <taxon>Lactobacillales</taxon>
        <taxon>Lactobacillaceae</taxon>
        <taxon>Companilactobacillus</taxon>
    </lineage>
</organism>
<keyword evidence="1" id="KW-0812">Transmembrane</keyword>
<evidence type="ECO:0008006" key="4">
    <source>
        <dbReference type="Google" id="ProtNLM"/>
    </source>
</evidence>
<feature type="transmembrane region" description="Helical" evidence="1">
    <location>
        <begin position="62"/>
        <end position="80"/>
    </location>
</feature>
<feature type="transmembrane region" description="Helical" evidence="1">
    <location>
        <begin position="195"/>
        <end position="215"/>
    </location>
</feature>
<evidence type="ECO:0000313" key="3">
    <source>
        <dbReference type="Proteomes" id="UP001596186"/>
    </source>
</evidence>
<feature type="transmembrane region" description="Helical" evidence="1">
    <location>
        <begin position="163"/>
        <end position="183"/>
    </location>
</feature>
<dbReference type="RefSeq" id="WP_225425164.1">
    <property type="nucleotide sequence ID" value="NZ_JBHSSN010000002.1"/>
</dbReference>
<keyword evidence="1" id="KW-1133">Transmembrane helix</keyword>
<reference evidence="3" key="1">
    <citation type="journal article" date="2019" name="Int. J. Syst. Evol. Microbiol.">
        <title>The Global Catalogue of Microorganisms (GCM) 10K type strain sequencing project: providing services to taxonomists for standard genome sequencing and annotation.</title>
        <authorList>
            <consortium name="The Broad Institute Genomics Platform"/>
            <consortium name="The Broad Institute Genome Sequencing Center for Infectious Disease"/>
            <person name="Wu L."/>
            <person name="Ma J."/>
        </authorList>
    </citation>
    <scope>NUCLEOTIDE SEQUENCE [LARGE SCALE GENOMIC DNA]</scope>
    <source>
        <strain evidence="3">CCM 8895</strain>
    </source>
</reference>
<evidence type="ECO:0000313" key="2">
    <source>
        <dbReference type="EMBL" id="MFC6322431.1"/>
    </source>
</evidence>
<accession>A0ABW1UUS3</accession>
<feature type="transmembrane region" description="Helical" evidence="1">
    <location>
        <begin position="101"/>
        <end position="131"/>
    </location>
</feature>
<protein>
    <recommendedName>
        <fullName evidence="4">Membrane-spanning protein</fullName>
    </recommendedName>
</protein>
<keyword evidence="1" id="KW-0472">Membrane</keyword>
<name>A0ABW1UUS3_9LACO</name>
<comment type="caution">
    <text evidence="2">The sequence shown here is derived from an EMBL/GenBank/DDBJ whole genome shotgun (WGS) entry which is preliminary data.</text>
</comment>